<evidence type="ECO:0000313" key="2">
    <source>
        <dbReference type="Proteomes" id="UP001152795"/>
    </source>
</evidence>
<protein>
    <submittedName>
        <fullName evidence="1">Uncharacterized protein</fullName>
    </submittedName>
</protein>
<reference evidence="1" key="1">
    <citation type="submission" date="2020-04" db="EMBL/GenBank/DDBJ databases">
        <authorList>
            <person name="Alioto T."/>
            <person name="Alioto T."/>
            <person name="Gomez Garrido J."/>
        </authorList>
    </citation>
    <scope>NUCLEOTIDE SEQUENCE</scope>
    <source>
        <strain evidence="1">A484AB</strain>
    </source>
</reference>
<dbReference type="AlphaFoldDB" id="A0A6S7I4T6"/>
<sequence>MRFPGDVADPTDRPHFLTDCYITEFNLTIKKFPNYDANGLTHIYGFPTVKTNEWEKNYFEKVWPNWKDGIRNDTKEQIKDIGTYYDRTTGIVTDQLKKWLNNTHDNVREEIDVWYKWINIWCKFTLESFLESNIDVIKAKVPEESRQDLDMKTLAKLLPWSDDALRGYSVFTYTQQLDQSLVQYLREGLGNWWSHHMHTLVGGMHSLADGFFDRGVLIEKDDLETNEQVFKISYFFLSNSPNRDFVKVTSYANKENPKNNAVYTAQLLSQKQMGITRTDGFDMQREDTNSIISKIQMTSTHMGHI</sequence>
<dbReference type="OrthoDB" id="5980077at2759"/>
<comment type="caution">
    <text evidence="1">The sequence shown here is derived from an EMBL/GenBank/DDBJ whole genome shotgun (WGS) entry which is preliminary data.</text>
</comment>
<keyword evidence="2" id="KW-1185">Reference proteome</keyword>
<accession>A0A6S7I4T6</accession>
<evidence type="ECO:0000313" key="1">
    <source>
        <dbReference type="EMBL" id="CAB4001352.1"/>
    </source>
</evidence>
<dbReference type="EMBL" id="CACRXK020004062">
    <property type="protein sequence ID" value="CAB4001352.1"/>
    <property type="molecule type" value="Genomic_DNA"/>
</dbReference>
<name>A0A6S7I4T6_PARCT</name>
<proteinExistence type="predicted"/>
<dbReference type="Proteomes" id="UP001152795">
    <property type="component" value="Unassembled WGS sequence"/>
</dbReference>
<gene>
    <name evidence="1" type="ORF">PACLA_8A001744</name>
</gene>
<organism evidence="1 2">
    <name type="scientific">Paramuricea clavata</name>
    <name type="common">Red gorgonian</name>
    <name type="synonym">Violescent sea-whip</name>
    <dbReference type="NCBI Taxonomy" id="317549"/>
    <lineage>
        <taxon>Eukaryota</taxon>
        <taxon>Metazoa</taxon>
        <taxon>Cnidaria</taxon>
        <taxon>Anthozoa</taxon>
        <taxon>Octocorallia</taxon>
        <taxon>Malacalcyonacea</taxon>
        <taxon>Plexauridae</taxon>
        <taxon>Paramuricea</taxon>
    </lineage>
</organism>